<dbReference type="InterPro" id="IPR016164">
    <property type="entry name" value="FAD-linked_Oxase-like_C"/>
</dbReference>
<proteinExistence type="inferred from homology"/>
<dbReference type="Gene3D" id="3.30.43.10">
    <property type="entry name" value="Uridine Diphospho-n-acetylenolpyruvylglucosamine Reductase, domain 2"/>
    <property type="match status" value="1"/>
</dbReference>
<sequence>MSAMVTDEEDVVYIIGILQSATPQNVPEVESLNDSIIRVCKDSGIKIKQYLMHYTRKEDWVEHFGTKWSDFSKRKDLFDPKKLLSPGQDIF</sequence>
<dbReference type="InterPro" id="IPR050432">
    <property type="entry name" value="FAD-linked_Oxidoreductases_BP"/>
</dbReference>
<keyword evidence="5" id="KW-0560">Oxidoreductase</keyword>
<keyword evidence="4" id="KW-0274">FAD</keyword>
<evidence type="ECO:0000256" key="1">
    <source>
        <dbReference type="ARBA" id="ARBA00001974"/>
    </source>
</evidence>
<evidence type="ECO:0000259" key="6">
    <source>
        <dbReference type="Pfam" id="PF09265"/>
    </source>
</evidence>
<protein>
    <recommendedName>
        <fullName evidence="6">Cytokinin dehydrogenase 1 FAD/cytokinin binding domain-containing protein</fullName>
    </recommendedName>
</protein>
<accession>A0ABQ7CLJ3</accession>
<dbReference type="PANTHER" id="PTHR13878">
    <property type="entry name" value="GULONOLACTONE OXIDASE"/>
    <property type="match status" value="1"/>
</dbReference>
<reference evidence="7 8" key="1">
    <citation type="journal article" date="2020" name="BMC Genomics">
        <title>Intraspecific diversification of the crop wild relative Brassica cretica Lam. using demographic model selection.</title>
        <authorList>
            <person name="Kioukis A."/>
            <person name="Michalopoulou V.A."/>
            <person name="Briers L."/>
            <person name="Pirintsos S."/>
            <person name="Studholme D.J."/>
            <person name="Pavlidis P."/>
            <person name="Sarris P.F."/>
        </authorList>
    </citation>
    <scope>NUCLEOTIDE SEQUENCE [LARGE SCALE GENOMIC DNA]</scope>
    <source>
        <strain evidence="8">cv. PFS-1207/04</strain>
    </source>
</reference>
<evidence type="ECO:0000256" key="2">
    <source>
        <dbReference type="ARBA" id="ARBA00005466"/>
    </source>
</evidence>
<dbReference type="InterPro" id="IPR016167">
    <property type="entry name" value="FAD-bd_PCMH_sub1"/>
</dbReference>
<organism evidence="7 8">
    <name type="scientific">Brassica cretica</name>
    <name type="common">Mustard</name>
    <dbReference type="NCBI Taxonomy" id="69181"/>
    <lineage>
        <taxon>Eukaryota</taxon>
        <taxon>Viridiplantae</taxon>
        <taxon>Streptophyta</taxon>
        <taxon>Embryophyta</taxon>
        <taxon>Tracheophyta</taxon>
        <taxon>Spermatophyta</taxon>
        <taxon>Magnoliopsida</taxon>
        <taxon>eudicotyledons</taxon>
        <taxon>Gunneridae</taxon>
        <taxon>Pentapetalae</taxon>
        <taxon>rosids</taxon>
        <taxon>malvids</taxon>
        <taxon>Brassicales</taxon>
        <taxon>Brassicaceae</taxon>
        <taxon>Brassiceae</taxon>
        <taxon>Brassica</taxon>
    </lineage>
</organism>
<evidence type="ECO:0000256" key="5">
    <source>
        <dbReference type="ARBA" id="ARBA00023002"/>
    </source>
</evidence>
<evidence type="ECO:0000256" key="4">
    <source>
        <dbReference type="ARBA" id="ARBA00022827"/>
    </source>
</evidence>
<name>A0ABQ7CLJ3_BRACR</name>
<gene>
    <name evidence="7" type="ORF">DY000_02012114</name>
</gene>
<dbReference type="Proteomes" id="UP000266723">
    <property type="component" value="Unassembled WGS sequence"/>
</dbReference>
<evidence type="ECO:0000313" key="8">
    <source>
        <dbReference type="Proteomes" id="UP000266723"/>
    </source>
</evidence>
<dbReference type="Pfam" id="PF09265">
    <property type="entry name" value="Cytokin-bind"/>
    <property type="match status" value="1"/>
</dbReference>
<dbReference type="InterPro" id="IPR015345">
    <property type="entry name" value="Cytokinin_DH_FAD/cytokin-bd"/>
</dbReference>
<evidence type="ECO:0000313" key="7">
    <source>
        <dbReference type="EMBL" id="KAF3560692.1"/>
    </source>
</evidence>
<comment type="cofactor">
    <cofactor evidence="1">
        <name>FAD</name>
        <dbReference type="ChEBI" id="CHEBI:57692"/>
    </cofactor>
</comment>
<comment type="similarity">
    <text evidence="2">Belongs to the oxygen-dependent FAD-linked oxidoreductase family.</text>
</comment>
<dbReference type="EMBL" id="QGKV02000759">
    <property type="protein sequence ID" value="KAF3560692.1"/>
    <property type="molecule type" value="Genomic_DNA"/>
</dbReference>
<comment type="caution">
    <text evidence="7">The sequence shown here is derived from an EMBL/GenBank/DDBJ whole genome shotgun (WGS) entry which is preliminary data.</text>
</comment>
<dbReference type="PANTHER" id="PTHR13878:SF108">
    <property type="entry name" value="CYTOKININ DEHYDROGENASE 2"/>
    <property type="match status" value="1"/>
</dbReference>
<feature type="domain" description="Cytokinin dehydrogenase 1 FAD/cytokinin binding" evidence="6">
    <location>
        <begin position="2"/>
        <end position="91"/>
    </location>
</feature>
<keyword evidence="3" id="KW-0285">Flavoprotein</keyword>
<evidence type="ECO:0000256" key="3">
    <source>
        <dbReference type="ARBA" id="ARBA00022630"/>
    </source>
</evidence>
<dbReference type="SUPFAM" id="SSF55103">
    <property type="entry name" value="FAD-linked oxidases, C-terminal domain"/>
    <property type="match status" value="1"/>
</dbReference>
<keyword evidence="8" id="KW-1185">Reference proteome</keyword>